<evidence type="ECO:0000313" key="2">
    <source>
        <dbReference type="EMBL" id="NJC33096.1"/>
    </source>
</evidence>
<gene>
    <name evidence="2" type="ORF">GGR88_000570</name>
</gene>
<reference evidence="2 3" key="1">
    <citation type="submission" date="2020-03" db="EMBL/GenBank/DDBJ databases">
        <title>Genomic Encyclopedia of Type Strains, Phase IV (KMG-IV): sequencing the most valuable type-strain genomes for metagenomic binning, comparative biology and taxonomic classification.</title>
        <authorList>
            <person name="Goeker M."/>
        </authorList>
    </citation>
    <scope>NUCLEOTIDE SEQUENCE [LARGE SCALE GENOMIC DNA]</scope>
    <source>
        <strain evidence="2 3">DSM 27651</strain>
    </source>
</reference>
<feature type="signal peptide" evidence="1">
    <location>
        <begin position="1"/>
        <end position="16"/>
    </location>
</feature>
<evidence type="ECO:0008006" key="4">
    <source>
        <dbReference type="Google" id="ProtNLM"/>
    </source>
</evidence>
<keyword evidence="1" id="KW-0732">Signal</keyword>
<sequence>MLIAALLLQAAAPAAATPEAVDLGRRLAATGTLATLIPLIVEKDLTDLAAEDPAMTAADRDALFTLGRAQADAGRARLLGAMGAVYARELSVDDLRRLVAAAEEPAAQRMRALQPRLMMETMASLGPIDLKKDVAAAFCRERGRLCDRD</sequence>
<dbReference type="Proteomes" id="UP000734218">
    <property type="component" value="Unassembled WGS sequence"/>
</dbReference>
<evidence type="ECO:0000256" key="1">
    <source>
        <dbReference type="SAM" id="SignalP"/>
    </source>
</evidence>
<comment type="caution">
    <text evidence="2">The sequence shown here is derived from an EMBL/GenBank/DDBJ whole genome shotgun (WGS) entry which is preliminary data.</text>
</comment>
<organism evidence="2 3">
    <name type="scientific">Sphingomonas jejuensis</name>
    <dbReference type="NCBI Taxonomy" id="904715"/>
    <lineage>
        <taxon>Bacteria</taxon>
        <taxon>Pseudomonadati</taxon>
        <taxon>Pseudomonadota</taxon>
        <taxon>Alphaproteobacteria</taxon>
        <taxon>Sphingomonadales</taxon>
        <taxon>Sphingomonadaceae</taxon>
        <taxon>Sphingomonas</taxon>
    </lineage>
</organism>
<dbReference type="EMBL" id="JAATJE010000001">
    <property type="protein sequence ID" value="NJC33096.1"/>
    <property type="molecule type" value="Genomic_DNA"/>
</dbReference>
<accession>A0ABX0XK39</accession>
<feature type="chain" id="PRO_5046954232" description="DUF2059 domain-containing protein" evidence="1">
    <location>
        <begin position="17"/>
        <end position="149"/>
    </location>
</feature>
<keyword evidence="3" id="KW-1185">Reference proteome</keyword>
<evidence type="ECO:0000313" key="3">
    <source>
        <dbReference type="Proteomes" id="UP000734218"/>
    </source>
</evidence>
<dbReference type="RefSeq" id="WP_167952800.1">
    <property type="nucleotide sequence ID" value="NZ_JAATJE010000001.1"/>
</dbReference>
<name>A0ABX0XK39_9SPHN</name>
<protein>
    <recommendedName>
        <fullName evidence="4">DUF2059 domain-containing protein</fullName>
    </recommendedName>
</protein>
<proteinExistence type="predicted"/>